<name>A0A160T3U8_9CHLR</name>
<proteinExistence type="predicted"/>
<feature type="region of interest" description="Disordered" evidence="1">
    <location>
        <begin position="269"/>
        <end position="298"/>
    </location>
</feature>
<gene>
    <name evidence="2" type="ORF">CFX0092_A2606</name>
</gene>
<reference evidence="2" key="1">
    <citation type="submission" date="2016-01" db="EMBL/GenBank/DDBJ databases">
        <authorList>
            <person name="Mcilroy J.S."/>
            <person name="Karst M S."/>
            <person name="Albertsen M."/>
        </authorList>
    </citation>
    <scope>NUCLEOTIDE SEQUENCE</scope>
    <source>
        <strain evidence="2">Cfx-K</strain>
    </source>
</reference>
<evidence type="ECO:0000313" key="2">
    <source>
        <dbReference type="EMBL" id="CUS04484.2"/>
    </source>
</evidence>
<evidence type="ECO:0000313" key="3">
    <source>
        <dbReference type="Proteomes" id="UP000215027"/>
    </source>
</evidence>
<dbReference type="Proteomes" id="UP000215027">
    <property type="component" value="Chromosome I"/>
</dbReference>
<organism evidence="2 3">
    <name type="scientific">Candidatus Promineifilum breve</name>
    <dbReference type="NCBI Taxonomy" id="1806508"/>
    <lineage>
        <taxon>Bacteria</taxon>
        <taxon>Bacillati</taxon>
        <taxon>Chloroflexota</taxon>
        <taxon>Ardenticatenia</taxon>
        <taxon>Candidatus Promineifilales</taxon>
        <taxon>Candidatus Promineifilaceae</taxon>
        <taxon>Candidatus Promineifilum</taxon>
    </lineage>
</organism>
<sequence>MQPNVPSTAPLDDRSVAPLAPELPVVERPMVGPAYSYNTTEDGLMPLAGGSLPVYRSPDAAPVSADPEFDAYLAVVKMLLGGAIEGTAELTRRLERLEAELRAAEAGPPGPGEVNSSADVVRYLLFGASLAAADGLRRRAFQWAEASDMFWRTTSSVVAPLTTGRLTRRIVGPFDRAFGRLVDRGQQRVNDWVELGRANEPASRLLAREAYLEVVDDLISFLAENEELADLVQKKSVGLATEAVDEVRSRGVSADAIAENIVRRILRRPPRTELPQPPDALRQTLLDIPATNDHESGF</sequence>
<protein>
    <submittedName>
        <fullName evidence="2">Uncharacterized protein</fullName>
    </submittedName>
</protein>
<dbReference type="RefSeq" id="WP_157913129.1">
    <property type="nucleotide sequence ID" value="NZ_LN890655.1"/>
</dbReference>
<dbReference type="AlphaFoldDB" id="A0A160T3U8"/>
<evidence type="ECO:0000256" key="1">
    <source>
        <dbReference type="SAM" id="MobiDB-lite"/>
    </source>
</evidence>
<accession>A0A160T3U8</accession>
<dbReference type="KEGG" id="pbf:CFX0092_A2606"/>
<keyword evidence="3" id="KW-1185">Reference proteome</keyword>
<dbReference type="EMBL" id="LN890655">
    <property type="protein sequence ID" value="CUS04484.2"/>
    <property type="molecule type" value="Genomic_DNA"/>
</dbReference>